<dbReference type="STRING" id="45071.Lpar_2118"/>
<sequence>MGWSNKSFRGFADYMQTSEFYEGLKELNGLIKKNQKVVIMCAEAVPWHCHRSLIADAEVARHLVVLEIMSKNSAHLHKLTDFAVINRKKRPIQIYYPKLNDK</sequence>
<reference evidence="1 2" key="1">
    <citation type="submission" date="2016-02" db="EMBL/GenBank/DDBJ databases">
        <title>Secondary metabolites in Legionella.</title>
        <authorList>
            <person name="Tobias N.J."/>
            <person name="Bode H.B."/>
        </authorList>
    </citation>
    <scope>NUCLEOTIDE SEQUENCE [LARGE SCALE GENOMIC DNA]</scope>
    <source>
        <strain evidence="1 2">DSM 19216</strain>
    </source>
</reference>
<evidence type="ECO:0000313" key="1">
    <source>
        <dbReference type="EMBL" id="OEH48232.1"/>
    </source>
</evidence>
<dbReference type="InterPro" id="IPR007438">
    <property type="entry name" value="DUF488"/>
</dbReference>
<dbReference type="PANTHER" id="PTHR39337:SF1">
    <property type="entry name" value="BLR5642 PROTEIN"/>
    <property type="match status" value="1"/>
</dbReference>
<dbReference type="EMBL" id="LSOG01000022">
    <property type="protein sequence ID" value="OEH48232.1"/>
    <property type="molecule type" value="Genomic_DNA"/>
</dbReference>
<dbReference type="Proteomes" id="UP000095229">
    <property type="component" value="Unassembled WGS sequence"/>
</dbReference>
<evidence type="ECO:0000313" key="2">
    <source>
        <dbReference type="Proteomes" id="UP000095229"/>
    </source>
</evidence>
<dbReference type="AlphaFoldDB" id="A0A1E5JUM5"/>
<comment type="caution">
    <text evidence="1">The sequence shown here is derived from an EMBL/GenBank/DDBJ whole genome shotgun (WGS) entry which is preliminary data.</text>
</comment>
<evidence type="ECO:0008006" key="3">
    <source>
        <dbReference type="Google" id="ProtNLM"/>
    </source>
</evidence>
<dbReference type="PATRIC" id="fig|45071.7.peg.811"/>
<dbReference type="PANTHER" id="PTHR39337">
    <property type="entry name" value="BLR5642 PROTEIN"/>
    <property type="match status" value="1"/>
</dbReference>
<organism evidence="1 2">
    <name type="scientific">Legionella parisiensis</name>
    <dbReference type="NCBI Taxonomy" id="45071"/>
    <lineage>
        <taxon>Bacteria</taxon>
        <taxon>Pseudomonadati</taxon>
        <taxon>Pseudomonadota</taxon>
        <taxon>Gammaproteobacteria</taxon>
        <taxon>Legionellales</taxon>
        <taxon>Legionellaceae</taxon>
        <taxon>Legionella</taxon>
    </lineage>
</organism>
<keyword evidence="2" id="KW-1185">Reference proteome</keyword>
<accession>A0A1E5JUM5</accession>
<proteinExistence type="predicted"/>
<name>A0A1E5JUM5_9GAMM</name>
<protein>
    <recommendedName>
        <fullName evidence="3">DUF488 domain-containing protein</fullName>
    </recommendedName>
</protein>
<gene>
    <name evidence="1" type="ORF">lpari_00755</name>
</gene>
<dbReference type="Pfam" id="PF04343">
    <property type="entry name" value="DUF488"/>
    <property type="match status" value="1"/>
</dbReference>